<dbReference type="Gene3D" id="1.20.5.500">
    <property type="entry name" value="Single helix bin"/>
    <property type="match status" value="1"/>
</dbReference>
<feature type="transmembrane region" description="Helical" evidence="7">
    <location>
        <begin position="33"/>
        <end position="52"/>
    </location>
</feature>
<evidence type="ECO:0000256" key="4">
    <source>
        <dbReference type="ARBA" id="ARBA00023054"/>
    </source>
</evidence>
<dbReference type="AlphaFoldDB" id="A0A9J2PFN2"/>
<name>A0A9J2PFN2_ASCLU</name>
<evidence type="ECO:0000256" key="7">
    <source>
        <dbReference type="SAM" id="Phobius"/>
    </source>
</evidence>
<comment type="similarity">
    <text evidence="2 6">Belongs to the ATPase inhibitor family.</text>
</comment>
<evidence type="ECO:0000256" key="2">
    <source>
        <dbReference type="ARBA" id="ARBA00010901"/>
    </source>
</evidence>
<evidence type="ECO:0000313" key="8">
    <source>
        <dbReference type="Proteomes" id="UP000036681"/>
    </source>
</evidence>
<evidence type="ECO:0000256" key="1">
    <source>
        <dbReference type="ARBA" id="ARBA00004173"/>
    </source>
</evidence>
<sequence>MHTAMTKFEYVLNLVIVIVTLHGKRIQFFDTLVFGRTMWYSSVLALFSHYAGDVARTFAPYVSRFVPFFSSGVITALLLIPLLNVYKKVIECLQKGQSGAIREAGGAFARKGRAQEEKYFHERTASQLEAMSCELENRAKEKIANNEPLTELEALALEAAKQRRMLNEREPPEN</sequence>
<keyword evidence="8" id="KW-1185">Reference proteome</keyword>
<dbReference type="WBParaSite" id="ALUE_0000873201-mRNA-1">
    <property type="protein sequence ID" value="ALUE_0000873201-mRNA-1"/>
    <property type="gene ID" value="ALUE_0000873201"/>
</dbReference>
<keyword evidence="5 6" id="KW-0496">Mitochondrion</keyword>
<keyword evidence="3" id="KW-0809">Transit peptide</keyword>
<evidence type="ECO:0000313" key="9">
    <source>
        <dbReference type="WBParaSite" id="ALUE_0000873201-mRNA-1"/>
    </source>
</evidence>
<organism evidence="8 9">
    <name type="scientific">Ascaris lumbricoides</name>
    <name type="common">Giant roundworm</name>
    <dbReference type="NCBI Taxonomy" id="6252"/>
    <lineage>
        <taxon>Eukaryota</taxon>
        <taxon>Metazoa</taxon>
        <taxon>Ecdysozoa</taxon>
        <taxon>Nematoda</taxon>
        <taxon>Chromadorea</taxon>
        <taxon>Rhabditida</taxon>
        <taxon>Spirurina</taxon>
        <taxon>Ascaridomorpha</taxon>
        <taxon>Ascaridoidea</taxon>
        <taxon>Ascarididae</taxon>
        <taxon>Ascaris</taxon>
    </lineage>
</organism>
<evidence type="ECO:0000256" key="3">
    <source>
        <dbReference type="ARBA" id="ARBA00022946"/>
    </source>
</evidence>
<dbReference type="PANTHER" id="PTHR48417:SF1">
    <property type="entry name" value="ATP SYNTHASE F1 SUBUNIT EPSILON"/>
    <property type="match status" value="1"/>
</dbReference>
<evidence type="ECO:0000256" key="6">
    <source>
        <dbReference type="RuleBase" id="RU368087"/>
    </source>
</evidence>
<keyword evidence="4" id="KW-0175">Coiled coil</keyword>
<dbReference type="PANTHER" id="PTHR48417">
    <property type="entry name" value="ATP SYNTHASE F1 SUBUNIT EPSILON"/>
    <property type="match status" value="1"/>
</dbReference>
<protein>
    <recommendedName>
        <fullName evidence="6">ATPase inhibitor, mitochondrial</fullName>
    </recommendedName>
</protein>
<comment type="function">
    <text evidence="6">Thought to be a regulatory component of the ATP-synthesizing complex in the mitochondria.</text>
</comment>
<dbReference type="Proteomes" id="UP000036681">
    <property type="component" value="Unplaced"/>
</dbReference>
<keyword evidence="7" id="KW-0812">Transmembrane</keyword>
<dbReference type="SUPFAM" id="SSF64602">
    <property type="entry name" value="F1 ATPase inhibitor, IF1, C-terminal domain"/>
    <property type="match status" value="1"/>
</dbReference>
<dbReference type="InterPro" id="IPR007648">
    <property type="entry name" value="ATPase_inhibitor_mt"/>
</dbReference>
<comment type="subcellular location">
    <subcellularLocation>
        <location evidence="1 6">Mitochondrion</location>
    </subcellularLocation>
</comment>
<dbReference type="GO" id="GO:0005739">
    <property type="term" value="C:mitochondrion"/>
    <property type="evidence" value="ECO:0007669"/>
    <property type="project" value="UniProtKB-SubCell"/>
</dbReference>
<dbReference type="GO" id="GO:0042030">
    <property type="term" value="F:ATPase inhibitor activity"/>
    <property type="evidence" value="ECO:0007669"/>
    <property type="project" value="InterPro"/>
</dbReference>
<accession>A0A9J2PFN2</accession>
<dbReference type="Pfam" id="PF04568">
    <property type="entry name" value="IATP"/>
    <property type="match status" value="1"/>
</dbReference>
<evidence type="ECO:0000256" key="5">
    <source>
        <dbReference type="ARBA" id="ARBA00023128"/>
    </source>
</evidence>
<reference evidence="9" key="1">
    <citation type="submission" date="2023-03" db="UniProtKB">
        <authorList>
            <consortium name="WormBaseParasite"/>
        </authorList>
    </citation>
    <scope>IDENTIFICATION</scope>
</reference>
<keyword evidence="7" id="KW-0472">Membrane</keyword>
<proteinExistence type="inferred from homology"/>
<keyword evidence="7" id="KW-1133">Transmembrane helix</keyword>
<feature type="transmembrane region" description="Helical" evidence="7">
    <location>
        <begin position="64"/>
        <end position="86"/>
    </location>
</feature>